<dbReference type="InterPro" id="IPR057432">
    <property type="entry name" value="Lin-15A/B-like_dom"/>
</dbReference>
<dbReference type="PANTHER" id="PTHR22716:SF1">
    <property type="entry name" value="ETS CLASS TRANSCRIPTION FACTOR-RELATED"/>
    <property type="match status" value="1"/>
</dbReference>
<evidence type="ECO:0000313" key="2">
    <source>
        <dbReference type="EMBL" id="EFO95340.1"/>
    </source>
</evidence>
<dbReference type="Pfam" id="PF25375">
    <property type="entry name" value="Lin-15B"/>
    <property type="match status" value="1"/>
</dbReference>
<evidence type="ECO:0000259" key="1">
    <source>
        <dbReference type="Pfam" id="PF25375"/>
    </source>
</evidence>
<dbReference type="CTD" id="9819440"/>
<feature type="domain" description="Lin-15A/B-like" evidence="1">
    <location>
        <begin position="635"/>
        <end position="750"/>
    </location>
</feature>
<organism evidence="3">
    <name type="scientific">Caenorhabditis remanei</name>
    <name type="common">Caenorhabditis vulgaris</name>
    <dbReference type="NCBI Taxonomy" id="31234"/>
    <lineage>
        <taxon>Eukaryota</taxon>
        <taxon>Metazoa</taxon>
        <taxon>Ecdysozoa</taxon>
        <taxon>Nematoda</taxon>
        <taxon>Chromadorea</taxon>
        <taxon>Rhabditida</taxon>
        <taxon>Rhabditina</taxon>
        <taxon>Rhabditomorpha</taxon>
        <taxon>Rhabditoidea</taxon>
        <taxon>Rhabditidae</taxon>
        <taxon>Peloderinae</taxon>
        <taxon>Caenorhabditis</taxon>
    </lineage>
</organism>
<gene>
    <name evidence="2" type="ORF">CRE_08896</name>
</gene>
<dbReference type="GO" id="GO:0040027">
    <property type="term" value="P:negative regulation of vulval development"/>
    <property type="evidence" value="ECO:0007669"/>
    <property type="project" value="InterPro"/>
</dbReference>
<dbReference type="RefSeq" id="XP_003116444.2">
    <property type="nucleotide sequence ID" value="XM_003116396.2"/>
</dbReference>
<dbReference type="GeneID" id="9819440"/>
<dbReference type="InterPro" id="IPR040129">
    <property type="entry name" value="Lin-15B-like"/>
</dbReference>
<dbReference type="SUPFAM" id="SSF53098">
    <property type="entry name" value="Ribonuclease H-like"/>
    <property type="match status" value="1"/>
</dbReference>
<dbReference type="AlphaFoldDB" id="E3LI63"/>
<dbReference type="OMA" id="FFCREHY"/>
<name>E3LI63_CAERE</name>
<accession>E3LI63</accession>
<dbReference type="STRING" id="31234.E3LI63"/>
<dbReference type="eggNOG" id="KOG1121">
    <property type="taxonomic scope" value="Eukaryota"/>
</dbReference>
<dbReference type="Proteomes" id="UP000008281">
    <property type="component" value="Unassembled WGS sequence"/>
</dbReference>
<reference evidence="2" key="1">
    <citation type="submission" date="2007-07" db="EMBL/GenBank/DDBJ databases">
        <title>PCAP assembly of the Caenorhabditis remanei genome.</title>
        <authorList>
            <consortium name="The Caenorhabditis remanei Sequencing Consortium"/>
            <person name="Wilson R.K."/>
        </authorList>
    </citation>
    <scope>NUCLEOTIDE SEQUENCE [LARGE SCALE GENOMIC DNA]</scope>
    <source>
        <strain evidence="2">PB4641</strain>
    </source>
</reference>
<dbReference type="InterPro" id="IPR012337">
    <property type="entry name" value="RNaseH-like_sf"/>
</dbReference>
<evidence type="ECO:0000313" key="3">
    <source>
        <dbReference type="Proteomes" id="UP000008281"/>
    </source>
</evidence>
<protein>
    <recommendedName>
        <fullName evidence="1">Lin-15A/B-like domain-containing protein</fullName>
    </recommendedName>
</protein>
<dbReference type="PANTHER" id="PTHR22716">
    <property type="entry name" value="ETS CLASS TRANSCRIPTION FACTOR-RELATED-RELATED"/>
    <property type="match status" value="1"/>
</dbReference>
<proteinExistence type="predicted"/>
<sequence length="778" mass="89474">MNLNLTDAPSNLDKSTKMCELLSKFMISQGIPFENINSNSFRELLEHFEPDSVIPTEQSLRASLKRANEQVIDCGKGNSISVTIDITNGVEDQEEEYLVFSIHHFQDFYNRKATIFFEKLEIAQFNWTSLWSRIQDAFKSYTNFNTINVVCSSPELSEIFKSSENARNEYICFYNYISKFCGDVLEIEKVNNSIGILEKFLEIVKSVPEVYDCYLESQQMKNWDPKLPTLPADRKSWQSMLFFMTICLEMDPTFRMLSDKWNIENYITTEEFNDLLCAQRVLTECNKCTQELSDSKSTISQVIPAISKIHLFLSSDKDSEVSNSDLGMEIKKLFAETFSTLTTEEDVSERYNSATLLDPRYAFRNDIHPTATWTSIARKLESEMAEEISTYRRICRDERPTDNENPFSWWALRQDRMPLLAEKARGFLSCPAVTIDSGFFFGAGGKFSHICKAYSKSNNIDWMKYAGLEQQFRGRGTEFEYKGEGFTKPILAFRTGSDDEPPFKKSKQSDIPIFKKPPGEHNTVYDYLSTRVKWKPRNYKPREVLSNAALRNVFAVKEKSRETSEEDLLLKGEVKPEPFDIFGGMEMTEDSWNAMDPDERTEEIDPCLLHFPDYNDSPSTSEQAMANVGYKKQCNRRCILCSRLRNHLAAKNVTIIGEKLLMGIAAINTGRVSQNHAKMVYSRRKKTFFCREHYGETVKELMKVLNCKHVDDISTCSMAPIQPICDVVTEGNVDLSDNNFRAFFIHFVQKQIIEKQGLLYKNGQTTNGIELSGLMDIL</sequence>
<dbReference type="InParanoid" id="E3LI63"/>
<dbReference type="EMBL" id="DS268409">
    <property type="protein sequence ID" value="EFO95340.1"/>
    <property type="molecule type" value="Genomic_DNA"/>
</dbReference>
<dbReference type="OrthoDB" id="5797573at2759"/>
<keyword evidence="3" id="KW-1185">Reference proteome</keyword>
<dbReference type="KEGG" id="crq:GCK72_020255"/>
<dbReference type="HOGENOM" id="CLU_004462_0_0_1"/>